<dbReference type="PROSITE" id="PS50937">
    <property type="entry name" value="HTH_MERR_2"/>
    <property type="match status" value="1"/>
</dbReference>
<feature type="domain" description="HTH merR-type" evidence="3">
    <location>
        <begin position="5"/>
        <end position="53"/>
    </location>
</feature>
<dbReference type="Pfam" id="PF00376">
    <property type="entry name" value="MerR"/>
    <property type="match status" value="1"/>
</dbReference>
<dbReference type="SUPFAM" id="SSF52499">
    <property type="entry name" value="Isochorismatase-like hydrolases"/>
    <property type="match status" value="1"/>
</dbReference>
<evidence type="ECO:0000259" key="3">
    <source>
        <dbReference type="PROSITE" id="PS50937"/>
    </source>
</evidence>
<comment type="caution">
    <text evidence="4">The sequence shown here is derived from an EMBL/GenBank/DDBJ whole genome shotgun (WGS) entry which is preliminary data.</text>
</comment>
<dbReference type="GO" id="GO:0003677">
    <property type="term" value="F:DNA binding"/>
    <property type="evidence" value="ECO:0007669"/>
    <property type="project" value="InterPro"/>
</dbReference>
<dbReference type="InterPro" id="IPR000551">
    <property type="entry name" value="MerR-type_HTH_dom"/>
</dbReference>
<proteinExistence type="inferred from homology"/>
<dbReference type="Proteomes" id="UP000450917">
    <property type="component" value="Unassembled WGS sequence"/>
</dbReference>
<comment type="similarity">
    <text evidence="1">Belongs to the isochorismatase family.</text>
</comment>
<dbReference type="Gene3D" id="1.10.1660.10">
    <property type="match status" value="1"/>
</dbReference>
<dbReference type="InterPro" id="IPR050272">
    <property type="entry name" value="Isochorismatase-like_hydrls"/>
</dbReference>
<reference evidence="4 5" key="1">
    <citation type="submission" date="2019-11" db="EMBL/GenBank/DDBJ databases">
        <title>Draft genome sequences of five Paenibacillus species of dairy origin.</title>
        <authorList>
            <person name="Olajide A.M."/>
            <person name="Chen S."/>
            <person name="Lapointe G."/>
        </authorList>
    </citation>
    <scope>NUCLEOTIDE SEQUENCE [LARGE SCALE GENOMIC DNA]</scope>
    <source>
        <strain evidence="4 5">2CS3</strain>
    </source>
</reference>
<accession>A0A7X3CU51</accession>
<sequence length="258" mass="29420">MDKDYITIAEAAKKLGVSPATLRRLEKDGQVEGYGLKVYYTPGGQRRYQYNEVKHAYGTWGPFGRMGFGNKPCIIVRDLIRYFTDPTSKAGYDMDKVIEQTHLLLESATKLNIPIVFAVTIYDPNNKISNLWAKKIETNLMLKQESIWTDIEPRLGHFQFNKIIHSPYISPFFKSDLSDWLKAQDIDTVIIVGNSTSGCIRVTAIDSLQHGFHTIVPEEAVADRSITEHQTALLELDVKYADVIRVDEVLEYFQKVQI</sequence>
<dbReference type="RefSeq" id="WP_127609656.1">
    <property type="nucleotide sequence ID" value="NZ_JARTHJ010000088.1"/>
</dbReference>
<organism evidence="4 5">
    <name type="scientific">Paenibacillus validus</name>
    <dbReference type="NCBI Taxonomy" id="44253"/>
    <lineage>
        <taxon>Bacteria</taxon>
        <taxon>Bacillati</taxon>
        <taxon>Bacillota</taxon>
        <taxon>Bacilli</taxon>
        <taxon>Bacillales</taxon>
        <taxon>Paenibacillaceae</taxon>
        <taxon>Paenibacillus</taxon>
    </lineage>
</organism>
<gene>
    <name evidence="4" type="ORF">GNP93_17000</name>
</gene>
<dbReference type="PANTHER" id="PTHR43540">
    <property type="entry name" value="PEROXYUREIDOACRYLATE/UREIDOACRYLATE AMIDOHYDROLASE-RELATED"/>
    <property type="match status" value="1"/>
</dbReference>
<dbReference type="SUPFAM" id="SSF46955">
    <property type="entry name" value="Putative DNA-binding domain"/>
    <property type="match status" value="1"/>
</dbReference>
<dbReference type="Gene3D" id="3.40.50.850">
    <property type="entry name" value="Isochorismatase-like"/>
    <property type="match status" value="1"/>
</dbReference>
<dbReference type="InterPro" id="IPR036380">
    <property type="entry name" value="Isochorismatase-like_sf"/>
</dbReference>
<evidence type="ECO:0000313" key="4">
    <source>
        <dbReference type="EMBL" id="MUG72371.1"/>
    </source>
</evidence>
<evidence type="ECO:0000256" key="1">
    <source>
        <dbReference type="ARBA" id="ARBA00006336"/>
    </source>
</evidence>
<evidence type="ECO:0000256" key="2">
    <source>
        <dbReference type="ARBA" id="ARBA00022801"/>
    </source>
</evidence>
<evidence type="ECO:0000313" key="5">
    <source>
        <dbReference type="Proteomes" id="UP000450917"/>
    </source>
</evidence>
<keyword evidence="2" id="KW-0378">Hydrolase</keyword>
<keyword evidence="5" id="KW-1185">Reference proteome</keyword>
<dbReference type="GO" id="GO:0016787">
    <property type="term" value="F:hydrolase activity"/>
    <property type="evidence" value="ECO:0007669"/>
    <property type="project" value="UniProtKB-KW"/>
</dbReference>
<dbReference type="Pfam" id="PF00857">
    <property type="entry name" value="Isochorismatase"/>
    <property type="match status" value="1"/>
</dbReference>
<name>A0A7X3CU51_9BACL</name>
<dbReference type="EMBL" id="WNZX01000014">
    <property type="protein sequence ID" value="MUG72371.1"/>
    <property type="molecule type" value="Genomic_DNA"/>
</dbReference>
<dbReference type="InterPro" id="IPR000868">
    <property type="entry name" value="Isochorismatase-like_dom"/>
</dbReference>
<dbReference type="GO" id="GO:0006355">
    <property type="term" value="P:regulation of DNA-templated transcription"/>
    <property type="evidence" value="ECO:0007669"/>
    <property type="project" value="InterPro"/>
</dbReference>
<dbReference type="AlphaFoldDB" id="A0A7X3CU51"/>
<dbReference type="InterPro" id="IPR009061">
    <property type="entry name" value="DNA-bd_dom_put_sf"/>
</dbReference>
<dbReference type="PANTHER" id="PTHR43540:SF1">
    <property type="entry name" value="ISOCHORISMATASE HYDROLASE"/>
    <property type="match status" value="1"/>
</dbReference>
<protein>
    <submittedName>
        <fullName evidence="4">Isochorismatase family protein</fullName>
    </submittedName>
</protein>